<feature type="transmembrane region" description="Helical" evidence="9">
    <location>
        <begin position="542"/>
        <end position="561"/>
    </location>
</feature>
<reference evidence="10" key="1">
    <citation type="journal article" date="2021" name="Genome Biol. Evol.">
        <title>The assembled and annotated genome of the fairy-ring fungus Marasmius oreades.</title>
        <authorList>
            <person name="Hiltunen M."/>
            <person name="Ament-Velasquez S.L."/>
            <person name="Johannesson H."/>
        </authorList>
    </citation>
    <scope>NUCLEOTIDE SEQUENCE</scope>
    <source>
        <strain evidence="10">03SP1</strain>
    </source>
</reference>
<evidence type="ECO:0000313" key="11">
    <source>
        <dbReference type="Proteomes" id="UP001049176"/>
    </source>
</evidence>
<gene>
    <name evidence="10" type="ORF">E1B28_013378</name>
</gene>
<feature type="transmembrane region" description="Helical" evidence="9">
    <location>
        <begin position="29"/>
        <end position="49"/>
    </location>
</feature>
<evidence type="ECO:0000256" key="9">
    <source>
        <dbReference type="SAM" id="Phobius"/>
    </source>
</evidence>
<dbReference type="OrthoDB" id="9999863at2759"/>
<feature type="transmembrane region" description="Helical" evidence="9">
    <location>
        <begin position="612"/>
        <end position="629"/>
    </location>
</feature>
<comment type="subcellular location">
    <subcellularLocation>
        <location evidence="1">Membrane</location>
        <topology evidence="1">Multi-pass membrane protein</topology>
    </subcellularLocation>
</comment>
<protein>
    <recommendedName>
        <fullName evidence="12">Potassium transporter</fullName>
    </recommendedName>
</protein>
<keyword evidence="2" id="KW-0813">Transport</keyword>
<evidence type="ECO:0000256" key="3">
    <source>
        <dbReference type="ARBA" id="ARBA00022538"/>
    </source>
</evidence>
<feature type="transmembrane region" description="Helical" evidence="9">
    <location>
        <begin position="417"/>
        <end position="443"/>
    </location>
</feature>
<feature type="transmembrane region" description="Helical" evidence="9">
    <location>
        <begin position="644"/>
        <end position="664"/>
    </location>
</feature>
<keyword evidence="7" id="KW-0406">Ion transport</keyword>
<accession>A0A9P7UPU7</accession>
<keyword evidence="8 9" id="KW-0472">Membrane</keyword>
<feature type="transmembrane region" description="Helical" evidence="9">
    <location>
        <begin position="88"/>
        <end position="109"/>
    </location>
</feature>
<dbReference type="InterPro" id="IPR051143">
    <property type="entry name" value="TrkH_K-transport"/>
</dbReference>
<comment type="caution">
    <text evidence="10">The sequence shown here is derived from an EMBL/GenBank/DDBJ whole genome shotgun (WGS) entry which is preliminary data.</text>
</comment>
<evidence type="ECO:0000256" key="6">
    <source>
        <dbReference type="ARBA" id="ARBA00022989"/>
    </source>
</evidence>
<dbReference type="RefSeq" id="XP_043003880.1">
    <property type="nucleotide sequence ID" value="XM_043158531.1"/>
</dbReference>
<dbReference type="EMBL" id="CM032189">
    <property type="protein sequence ID" value="KAG7087409.1"/>
    <property type="molecule type" value="Genomic_DNA"/>
</dbReference>
<evidence type="ECO:0000256" key="5">
    <source>
        <dbReference type="ARBA" id="ARBA00022958"/>
    </source>
</evidence>
<feature type="transmembrane region" description="Helical" evidence="9">
    <location>
        <begin position="61"/>
        <end position="82"/>
    </location>
</feature>
<evidence type="ECO:0008006" key="12">
    <source>
        <dbReference type="Google" id="ProtNLM"/>
    </source>
</evidence>
<dbReference type="GO" id="GO:0140107">
    <property type="term" value="F:high-affinity potassium ion transmembrane transporter activity"/>
    <property type="evidence" value="ECO:0007669"/>
    <property type="project" value="TreeGrafter"/>
</dbReference>
<evidence type="ECO:0000256" key="7">
    <source>
        <dbReference type="ARBA" id="ARBA00023065"/>
    </source>
</evidence>
<keyword evidence="3" id="KW-0633">Potassium transport</keyword>
<dbReference type="InterPro" id="IPR004773">
    <property type="entry name" value="K/Na_transp_Trk1/HKT1"/>
</dbReference>
<evidence type="ECO:0000256" key="4">
    <source>
        <dbReference type="ARBA" id="ARBA00022692"/>
    </source>
</evidence>
<sequence length="722" mass="82342">MVVAGVGDPIPPTKLQRASQYIQKEATFFRVHLLAFTFIPLIVSGIFYASNGRFPVSYLDSLFLCYSAMTVTGLSTVNLSTVTPWQQVMLYILMLIGDITVVSWIMVLVRKEYFKRRCEFEYVKRHNETTTRALFSTISHPIAVFKPRQPVPTRHHEFTSNVIQPTPGATLDYYPPSSSQGILLEDQQQRFTSSPKSANVALSPTESEYHHPLHEFASSTPSVARQRRRRLDTAVPIPHRTTTMLTHNTNTYTTTDRKYQDLGGFPGPFELAYKLFRRMAPKAYSNLERTLTIPYTTTLEKHKTKWLNFNLIVGRNSDFKIDDLTDDQLEEIGGVEYMALRWLSHLVPLYFVGTQVITYLLFGPWISATNEYDAVFDAQPRNVQKPWFALFQVMGAYTGGGLSLVDQGMIPFQKAYLMSISLIFVILAGNHAMPIFLRFIIWIGSRVAREGGDAEKAFSFLLDHPRRCFIYLFPSHQTWFLLIALVMFSIIEWILFEVLNIGLEAYESLTIGPRIICGLFQGLAARASGFSIVPLASLAPALQFLYVVMMYIAIYPIAISIRATNSYEEQSLGVFEQPPEAEDEEPQNQELNHLDVRQRVHRYVGWHLKKQVSLDIWWLVWGVFLVTIIERNNLLDPEKKWFDIFRILFELVSAFGGIGLSLGLPSDNFSFVGAMKPLSKLVVIVIMVRGRHRGLPVAVDRAIMLPYELMKQRQQQGEVEAS</sequence>
<dbReference type="GO" id="GO:1990573">
    <property type="term" value="P:potassium ion import across plasma membrane"/>
    <property type="evidence" value="ECO:0007669"/>
    <property type="project" value="TreeGrafter"/>
</dbReference>
<proteinExistence type="predicted"/>
<organism evidence="10 11">
    <name type="scientific">Marasmius oreades</name>
    <name type="common">fairy-ring Marasmius</name>
    <dbReference type="NCBI Taxonomy" id="181124"/>
    <lineage>
        <taxon>Eukaryota</taxon>
        <taxon>Fungi</taxon>
        <taxon>Dikarya</taxon>
        <taxon>Basidiomycota</taxon>
        <taxon>Agaricomycotina</taxon>
        <taxon>Agaricomycetes</taxon>
        <taxon>Agaricomycetidae</taxon>
        <taxon>Agaricales</taxon>
        <taxon>Marasmiineae</taxon>
        <taxon>Marasmiaceae</taxon>
        <taxon>Marasmius</taxon>
    </lineage>
</organism>
<evidence type="ECO:0000256" key="2">
    <source>
        <dbReference type="ARBA" id="ARBA00022448"/>
    </source>
</evidence>
<dbReference type="Proteomes" id="UP001049176">
    <property type="component" value="Chromosome 9"/>
</dbReference>
<dbReference type="InterPro" id="IPR003445">
    <property type="entry name" value="Cat_transpt"/>
</dbReference>
<keyword evidence="6 9" id="KW-1133">Transmembrane helix</keyword>
<keyword evidence="11" id="KW-1185">Reference proteome</keyword>
<dbReference type="AlphaFoldDB" id="A0A9P7UPU7"/>
<evidence type="ECO:0000313" key="10">
    <source>
        <dbReference type="EMBL" id="KAG7087409.1"/>
    </source>
</evidence>
<keyword evidence="5" id="KW-0630">Potassium</keyword>
<evidence type="ECO:0000256" key="1">
    <source>
        <dbReference type="ARBA" id="ARBA00004141"/>
    </source>
</evidence>
<dbReference type="GO" id="GO:0030007">
    <property type="term" value="P:intracellular potassium ion homeostasis"/>
    <property type="evidence" value="ECO:0007669"/>
    <property type="project" value="TreeGrafter"/>
</dbReference>
<evidence type="ECO:0000256" key="8">
    <source>
        <dbReference type="ARBA" id="ARBA00023136"/>
    </source>
</evidence>
<dbReference type="NCBIfam" id="TIGR00934">
    <property type="entry name" value="2a38euk"/>
    <property type="match status" value="1"/>
</dbReference>
<dbReference type="Pfam" id="PF02386">
    <property type="entry name" value="TrkH"/>
    <property type="match status" value="1"/>
</dbReference>
<dbReference type="PANTHER" id="PTHR31064:SF30">
    <property type="entry name" value="HIGH-AFFINITY POTASSIUM TRANSPORT PROTEIN-RELATED"/>
    <property type="match status" value="1"/>
</dbReference>
<dbReference type="PANTHER" id="PTHR31064">
    <property type="entry name" value="POTASSIUM TRANSPORT PROTEIN DDB_G0292412-RELATED"/>
    <property type="match status" value="1"/>
</dbReference>
<name>A0A9P7UPU7_9AGAR</name>
<feature type="transmembrane region" description="Helical" evidence="9">
    <location>
        <begin position="479"/>
        <end position="503"/>
    </location>
</feature>
<dbReference type="GeneID" id="66082453"/>
<keyword evidence="4 9" id="KW-0812">Transmembrane</keyword>
<feature type="transmembrane region" description="Helical" evidence="9">
    <location>
        <begin position="347"/>
        <end position="367"/>
    </location>
</feature>
<dbReference type="GO" id="GO:0005886">
    <property type="term" value="C:plasma membrane"/>
    <property type="evidence" value="ECO:0007669"/>
    <property type="project" value="TreeGrafter"/>
</dbReference>